<dbReference type="PATRIC" id="fig|571915.4.peg.3061"/>
<dbReference type="STRING" id="571915.CMUST_14250"/>
<reference evidence="2" key="2">
    <citation type="submission" date="2015-05" db="EMBL/GenBank/DDBJ databases">
        <title>Complete genome sequence of Corynebacterium mustelae DSM 45274, isolated from various tissues of a male ferret with lethal sepsis.</title>
        <authorList>
            <person name="Ruckert C."/>
            <person name="Albersmeier A."/>
            <person name="Winkler A."/>
            <person name="Tauch A."/>
        </authorList>
    </citation>
    <scope>NUCLEOTIDE SEQUENCE [LARGE SCALE GENOMIC DNA]</scope>
    <source>
        <strain evidence="2">DSM 45274</strain>
    </source>
</reference>
<accession>A0A0G3H5Q3</accession>
<proteinExistence type="predicted"/>
<evidence type="ECO:0000313" key="2">
    <source>
        <dbReference type="Proteomes" id="UP000035199"/>
    </source>
</evidence>
<organism evidence="1 2">
    <name type="scientific">Corynebacterium mustelae</name>
    <dbReference type="NCBI Taxonomy" id="571915"/>
    <lineage>
        <taxon>Bacteria</taxon>
        <taxon>Bacillati</taxon>
        <taxon>Actinomycetota</taxon>
        <taxon>Actinomycetes</taxon>
        <taxon>Mycobacteriales</taxon>
        <taxon>Corynebacteriaceae</taxon>
        <taxon>Corynebacterium</taxon>
    </lineage>
</organism>
<evidence type="ECO:0000313" key="1">
    <source>
        <dbReference type="EMBL" id="AKK07143.1"/>
    </source>
</evidence>
<reference evidence="1 2" key="1">
    <citation type="journal article" date="2015" name="Genome Announc.">
        <title>Complete Genome Sequence of the Type Strain Corynebacterium mustelae DSM 45274, Isolated from Various Tissues of a Male Ferret with Lethal Sepsis.</title>
        <authorList>
            <person name="Ruckert C."/>
            <person name="Eimer J."/>
            <person name="Winkler A."/>
            <person name="Tauch A."/>
        </authorList>
    </citation>
    <scope>NUCLEOTIDE SEQUENCE [LARGE SCALE GENOMIC DNA]</scope>
    <source>
        <strain evidence="1 2">DSM 45274</strain>
    </source>
</reference>
<gene>
    <name evidence="1" type="ORF">CMUST_14250</name>
</gene>
<dbReference type="AlphaFoldDB" id="A0A0G3H5Q3"/>
<keyword evidence="2" id="KW-1185">Reference proteome</keyword>
<protein>
    <submittedName>
        <fullName evidence="1">Uncharacterized protein</fullName>
    </submittedName>
</protein>
<name>A0A0G3H5Q3_9CORY</name>
<dbReference type="Proteomes" id="UP000035199">
    <property type="component" value="Chromosome"/>
</dbReference>
<dbReference type="KEGG" id="cmv:CMUST_14250"/>
<sequence>MLAFNGSSLGSVVWYEVGDSKTSVVCSHFYLRFCGELSLVDASQWAISDLTEEDGRYIDQDYNQLSDGFMKSEIWSQRGYAPAVSGRDLWNLRLDVVARPGAVWR</sequence>
<dbReference type="EMBL" id="CP011542">
    <property type="protein sequence ID" value="AKK07143.1"/>
    <property type="molecule type" value="Genomic_DNA"/>
</dbReference>